<dbReference type="STRING" id="42514.ENSPNAP00000028817"/>
<feature type="domain" description="Ig-like" evidence="5">
    <location>
        <begin position="202"/>
        <end position="293"/>
    </location>
</feature>
<dbReference type="InterPro" id="IPR036179">
    <property type="entry name" value="Ig-like_dom_sf"/>
</dbReference>
<dbReference type="PROSITE" id="PS00290">
    <property type="entry name" value="IG_MHC"/>
    <property type="match status" value="1"/>
</dbReference>
<dbReference type="GO" id="GO:0006955">
    <property type="term" value="P:immune response"/>
    <property type="evidence" value="ECO:0007669"/>
    <property type="project" value="TreeGrafter"/>
</dbReference>
<dbReference type="GO" id="GO:0005615">
    <property type="term" value="C:extracellular space"/>
    <property type="evidence" value="ECO:0007669"/>
    <property type="project" value="TreeGrafter"/>
</dbReference>
<dbReference type="GeneID" id="108411164"/>
<keyword evidence="1" id="KW-0325">Glycoprotein</keyword>
<dbReference type="Gene3D" id="2.60.40.10">
    <property type="entry name" value="Immunoglobulins"/>
    <property type="match status" value="1"/>
</dbReference>
<dbReference type="PROSITE" id="PS50835">
    <property type="entry name" value="IG_LIKE"/>
    <property type="match status" value="1"/>
</dbReference>
<evidence type="ECO:0000256" key="2">
    <source>
        <dbReference type="ARBA" id="ARBA00023319"/>
    </source>
</evidence>
<dbReference type="AlphaFoldDB" id="A0A3B4DWN5"/>
<feature type="chain" id="PRO_5017183057" description="Ig-like domain-containing protein" evidence="4">
    <location>
        <begin position="20"/>
        <end position="332"/>
    </location>
</feature>
<evidence type="ECO:0000256" key="3">
    <source>
        <dbReference type="SAM" id="Phobius"/>
    </source>
</evidence>
<dbReference type="InterPro" id="IPR007110">
    <property type="entry name" value="Ig-like_dom"/>
</dbReference>
<dbReference type="Ensembl" id="ENSPNAT00000015335.2">
    <property type="protein sequence ID" value="ENSPNAP00000028817.1"/>
    <property type="gene ID" value="ENSPNAG00000014636.2"/>
</dbReference>
<dbReference type="Pfam" id="PF00129">
    <property type="entry name" value="MHC_I"/>
    <property type="match status" value="1"/>
</dbReference>
<dbReference type="InterPro" id="IPR037055">
    <property type="entry name" value="MHC_I-like_Ag-recog_sf"/>
</dbReference>
<organism evidence="6 7">
    <name type="scientific">Pygocentrus nattereri</name>
    <name type="common">Red-bellied piranha</name>
    <dbReference type="NCBI Taxonomy" id="42514"/>
    <lineage>
        <taxon>Eukaryota</taxon>
        <taxon>Metazoa</taxon>
        <taxon>Chordata</taxon>
        <taxon>Craniata</taxon>
        <taxon>Vertebrata</taxon>
        <taxon>Euteleostomi</taxon>
        <taxon>Actinopterygii</taxon>
        <taxon>Neopterygii</taxon>
        <taxon>Teleostei</taxon>
        <taxon>Ostariophysi</taxon>
        <taxon>Characiformes</taxon>
        <taxon>Characoidei</taxon>
        <taxon>Pygocentrus</taxon>
    </lineage>
</organism>
<dbReference type="Pfam" id="PF07654">
    <property type="entry name" value="C1-set"/>
    <property type="match status" value="1"/>
</dbReference>
<keyword evidence="2" id="KW-0393">Immunoglobulin domain</keyword>
<dbReference type="InterPro" id="IPR013783">
    <property type="entry name" value="Ig-like_fold"/>
</dbReference>
<feature type="signal peptide" evidence="4">
    <location>
        <begin position="1"/>
        <end position="19"/>
    </location>
</feature>
<evidence type="ECO:0000256" key="1">
    <source>
        <dbReference type="ARBA" id="ARBA00023180"/>
    </source>
</evidence>
<keyword evidence="3" id="KW-1133">Transmembrane helix</keyword>
<feature type="transmembrane region" description="Helical" evidence="3">
    <location>
        <begin position="299"/>
        <end position="321"/>
    </location>
</feature>
<dbReference type="InterPro" id="IPR011161">
    <property type="entry name" value="MHC_I-like_Ag-recog"/>
</dbReference>
<dbReference type="Proteomes" id="UP001501920">
    <property type="component" value="Chromosome 27"/>
</dbReference>
<sequence>MKELYGFFFFVHLLQQSSADVHSFSAFFIGSQGLDLPDYMERVTVDDVTMFYYDSSMNAVVPCPEWLNTTEGQERWKDINLIAVHNRYRIASYLQSTMQQFNLTGPSSDVNMYQAYSRCDVYPNGTRKAVLMHAFNGKDFLTFDIDRKTYIASVSQAVVYKRQKEEDPVLLENVASFYKKTCYERLSMFLQHAPGVRVKEVPEVHLFEKTKAGSKVLTCHVTGFYPRDVQVEWVGAGLQSVDEEMIDVLPNGDGTYQTRRSVIRPEENPEEHTYSCMVHHSSVAGDITKTWVTVERSSLAVGISLTCVFLAIIGAGLVIVLGRFCKNRGAGV</sequence>
<keyword evidence="3" id="KW-0472">Membrane</keyword>
<dbReference type="GeneTree" id="ENSGT01120000271825"/>
<dbReference type="GO" id="GO:0009897">
    <property type="term" value="C:external side of plasma membrane"/>
    <property type="evidence" value="ECO:0007669"/>
    <property type="project" value="TreeGrafter"/>
</dbReference>
<dbReference type="OrthoDB" id="8936120at2759"/>
<evidence type="ECO:0000259" key="5">
    <source>
        <dbReference type="PROSITE" id="PS50835"/>
    </source>
</evidence>
<evidence type="ECO:0000313" key="7">
    <source>
        <dbReference type="Proteomes" id="UP001501920"/>
    </source>
</evidence>
<reference evidence="6" key="3">
    <citation type="submission" date="2025-09" db="UniProtKB">
        <authorList>
            <consortium name="Ensembl"/>
        </authorList>
    </citation>
    <scope>IDENTIFICATION</scope>
</reference>
<keyword evidence="4" id="KW-0732">Signal</keyword>
<dbReference type="PANTHER" id="PTHR16675:SF235">
    <property type="entry name" value="SHKT DOMAIN-CONTAINING PROTEIN"/>
    <property type="match status" value="1"/>
</dbReference>
<reference evidence="6" key="2">
    <citation type="submission" date="2025-08" db="UniProtKB">
        <authorList>
            <consortium name="Ensembl"/>
        </authorList>
    </citation>
    <scope>IDENTIFICATION</scope>
</reference>
<dbReference type="OMA" id="YKKTCFE"/>
<keyword evidence="7" id="KW-1185">Reference proteome</keyword>
<dbReference type="SUPFAM" id="SSF54452">
    <property type="entry name" value="MHC antigen-recognition domain"/>
    <property type="match status" value="1"/>
</dbReference>
<dbReference type="PANTHER" id="PTHR16675">
    <property type="entry name" value="MHC CLASS I-RELATED"/>
    <property type="match status" value="1"/>
</dbReference>
<reference evidence="6 7" key="1">
    <citation type="submission" date="2020-10" db="EMBL/GenBank/DDBJ databases">
        <title>Pygocentrus nattereri (red-bellied piranha) genome, fPygNat1, primary haplotype.</title>
        <authorList>
            <person name="Myers G."/>
            <person name="Meyer A."/>
            <person name="Karagic N."/>
            <person name="Pippel M."/>
            <person name="Winkler S."/>
            <person name="Tracey A."/>
            <person name="Wood J."/>
            <person name="Formenti G."/>
            <person name="Howe K."/>
            <person name="Fedrigo O."/>
            <person name="Jarvis E.D."/>
        </authorList>
    </citation>
    <scope>NUCLEOTIDE SEQUENCE [LARGE SCALE GENOMIC DNA]</scope>
</reference>
<dbReference type="InterPro" id="IPR011162">
    <property type="entry name" value="MHC_I/II-like_Ag-recog"/>
</dbReference>
<protein>
    <recommendedName>
        <fullName evidence="5">Ig-like domain-containing protein</fullName>
    </recommendedName>
</protein>
<dbReference type="SMART" id="SM00407">
    <property type="entry name" value="IGc1"/>
    <property type="match status" value="1"/>
</dbReference>
<dbReference type="InterPro" id="IPR003006">
    <property type="entry name" value="Ig/MHC_CS"/>
</dbReference>
<accession>A0A3B4DWN5</accession>
<dbReference type="SUPFAM" id="SSF48726">
    <property type="entry name" value="Immunoglobulin"/>
    <property type="match status" value="1"/>
</dbReference>
<evidence type="ECO:0000256" key="4">
    <source>
        <dbReference type="SAM" id="SignalP"/>
    </source>
</evidence>
<dbReference type="InterPro" id="IPR003597">
    <property type="entry name" value="Ig_C1-set"/>
</dbReference>
<proteinExistence type="predicted"/>
<dbReference type="RefSeq" id="XP_017538082.1">
    <property type="nucleotide sequence ID" value="XM_017682593.2"/>
</dbReference>
<keyword evidence="3" id="KW-0812">Transmembrane</keyword>
<evidence type="ECO:0000313" key="6">
    <source>
        <dbReference type="Ensembl" id="ENSPNAP00000028817.1"/>
    </source>
</evidence>
<name>A0A3B4DWN5_PYGNA</name>
<dbReference type="InterPro" id="IPR050208">
    <property type="entry name" value="MHC_class-I_related"/>
</dbReference>
<dbReference type="Gene3D" id="3.30.500.10">
    <property type="entry name" value="MHC class I-like antigen recognition-like"/>
    <property type="match status" value="1"/>
</dbReference>